<dbReference type="GO" id="GO:0030466">
    <property type="term" value="P:silent mating-type cassette heterochromatin formation"/>
    <property type="evidence" value="ECO:0007669"/>
    <property type="project" value="TreeGrafter"/>
</dbReference>
<feature type="compositionally biased region" description="Basic and acidic residues" evidence="1">
    <location>
        <begin position="436"/>
        <end position="445"/>
    </location>
</feature>
<name>A0A1U7LSN6_NEOID</name>
<dbReference type="PANTHER" id="PTHR38046">
    <property type="entry name" value="CRYPTIC LOCI REGULATOR 2"/>
    <property type="match status" value="1"/>
</dbReference>
<keyword evidence="4" id="KW-1185">Reference proteome</keyword>
<dbReference type="InterPro" id="IPR031915">
    <property type="entry name" value="Clr2_N"/>
</dbReference>
<dbReference type="GO" id="GO:0070824">
    <property type="term" value="C:SHREC complex"/>
    <property type="evidence" value="ECO:0007669"/>
    <property type="project" value="InterPro"/>
</dbReference>
<dbReference type="GO" id="GO:0033553">
    <property type="term" value="C:rDNA heterochromatin"/>
    <property type="evidence" value="ECO:0007669"/>
    <property type="project" value="TreeGrafter"/>
</dbReference>
<evidence type="ECO:0000313" key="4">
    <source>
        <dbReference type="Proteomes" id="UP000186594"/>
    </source>
</evidence>
<proteinExistence type="predicted"/>
<evidence type="ECO:0000313" key="3">
    <source>
        <dbReference type="EMBL" id="OLL25531.1"/>
    </source>
</evidence>
<evidence type="ECO:0000256" key="1">
    <source>
        <dbReference type="SAM" id="MobiDB-lite"/>
    </source>
</evidence>
<reference evidence="3 4" key="1">
    <citation type="submission" date="2016-04" db="EMBL/GenBank/DDBJ databases">
        <title>Evolutionary innovation and constraint leading to complex multicellularity in the Ascomycota.</title>
        <authorList>
            <person name="Cisse O."/>
            <person name="Nguyen A."/>
            <person name="Hewitt D.A."/>
            <person name="Jedd G."/>
            <person name="Stajich J.E."/>
        </authorList>
    </citation>
    <scope>NUCLEOTIDE SEQUENCE [LARGE SCALE GENOMIC DNA]</scope>
    <source>
        <strain evidence="3 4">DAH-3</strain>
    </source>
</reference>
<dbReference type="STRING" id="1198029.A0A1U7LSN6"/>
<organism evidence="3 4">
    <name type="scientific">Neolecta irregularis (strain DAH-3)</name>
    <dbReference type="NCBI Taxonomy" id="1198029"/>
    <lineage>
        <taxon>Eukaryota</taxon>
        <taxon>Fungi</taxon>
        <taxon>Dikarya</taxon>
        <taxon>Ascomycota</taxon>
        <taxon>Taphrinomycotina</taxon>
        <taxon>Neolectales</taxon>
        <taxon>Neolectaceae</taxon>
        <taxon>Neolecta</taxon>
    </lineage>
</organism>
<feature type="region of interest" description="Disordered" evidence="1">
    <location>
        <begin position="1"/>
        <end position="35"/>
    </location>
</feature>
<dbReference type="AlphaFoldDB" id="A0A1U7LSN6"/>
<dbReference type="OMA" id="GRWYEPW"/>
<dbReference type="EMBL" id="LXFE01000377">
    <property type="protein sequence ID" value="OLL25531.1"/>
    <property type="molecule type" value="Genomic_DNA"/>
</dbReference>
<dbReference type="Proteomes" id="UP000186594">
    <property type="component" value="Unassembled WGS sequence"/>
</dbReference>
<evidence type="ECO:0000259" key="2">
    <source>
        <dbReference type="Pfam" id="PF16761"/>
    </source>
</evidence>
<sequence>MSTKRIVTVSRSDGDQDQWPTNTHKAVAPDGTLLQPHSPSPIFTGTYDYFRQVEPDEPKDLLWRRKCAEFLCQKGHHVSENVIMNELPKNYKLYEQVKFSSTSSKPRTDVYLFGHPTGRRFRSPNEFNDHLFWLACSATYDRSSCECCCCRNGGKRPRSHGKKTPPKKIDRDNAAVKERLADTRPGAPLFRLGEIAWLVAEQDDTCRPCRIVDRHLDPNISYTIADLAGLQHEQTVDQSRLVPWVSRRADSNSPNKSIQKALQISSSYSLFQKIDDEPDPKFRKFAGIYIGPDKIWVQDLVRIEAEEAGHTEELMYVTSLGVTNDNEVVLNGDVFTREKFVSGYMATRILDQKVLVEAEKLGIKWTQRNGRDASGPHVMQCHMMDVKGRWFPSTFPAVMDQPDSYQRTGNREDAFKFEHCIPLKRPPSQDLGGESGHGEKTPRIE</sequence>
<accession>A0A1U7LSN6</accession>
<dbReference type="OrthoDB" id="2421327at2759"/>
<dbReference type="GO" id="GO:0031934">
    <property type="term" value="C:mating-type region heterochromatin"/>
    <property type="evidence" value="ECO:0007669"/>
    <property type="project" value="TreeGrafter"/>
</dbReference>
<dbReference type="PANTHER" id="PTHR38046:SF1">
    <property type="entry name" value="CRYPTIC LOCI REGULATOR 2"/>
    <property type="match status" value="1"/>
</dbReference>
<protein>
    <submittedName>
        <fullName evidence="3">Cryptic loci regulator 2</fullName>
    </submittedName>
</protein>
<feature type="region of interest" description="Disordered" evidence="1">
    <location>
        <begin position="423"/>
        <end position="445"/>
    </location>
</feature>
<feature type="compositionally biased region" description="Polar residues" evidence="1">
    <location>
        <begin position="1"/>
        <end position="11"/>
    </location>
</feature>
<gene>
    <name evidence="3" type="ORF">NEOLI_003757</name>
</gene>
<feature type="domain" description="Cryptic loci regulator 2 N-terminal" evidence="2">
    <location>
        <begin position="83"/>
        <end position="150"/>
    </location>
</feature>
<dbReference type="InterPro" id="IPR038986">
    <property type="entry name" value="Clr2"/>
</dbReference>
<comment type="caution">
    <text evidence="3">The sequence shown here is derived from an EMBL/GenBank/DDBJ whole genome shotgun (WGS) entry which is preliminary data.</text>
</comment>
<dbReference type="Pfam" id="PF16761">
    <property type="entry name" value="Clr2_transil"/>
    <property type="match status" value="1"/>
</dbReference>